<keyword evidence="6" id="KW-0804">Transcription</keyword>
<evidence type="ECO:0000256" key="2">
    <source>
        <dbReference type="ARBA" id="ARBA00022692"/>
    </source>
</evidence>
<dbReference type="InterPro" id="IPR051474">
    <property type="entry name" value="Anti-sigma-K/W_factor"/>
</dbReference>
<dbReference type="OrthoDB" id="5242431at2"/>
<keyword evidence="3 7" id="KW-1133">Transmembrane helix</keyword>
<dbReference type="InterPro" id="IPR027383">
    <property type="entry name" value="Znf_put"/>
</dbReference>
<sequence>MSKGNPDEFATWDAAYILGALPPTERRAYEDHLAGCAACRARVAGLSPLPGLLAVAGAEQDPAEVQTVPAYRVFGRKVRRRRARWALAAAAAVLITGAGTLGLTAALDGSFPGAGVPTAADPATSQTSHGPGIAVRFTSTGQTALQATGALAPRPWGTQISWTCSYAATGYQGDTTYELVLRSTDGKSTVVGSWQASPGETVTPVATTTVAVDDIAALEVRRAGTVQALLRAAP</sequence>
<dbReference type="Pfam" id="PF13490">
    <property type="entry name" value="zf-HC2"/>
    <property type="match status" value="1"/>
</dbReference>
<evidence type="ECO:0000259" key="8">
    <source>
        <dbReference type="Pfam" id="PF13490"/>
    </source>
</evidence>
<protein>
    <recommendedName>
        <fullName evidence="8">Putative zinc-finger domain-containing protein</fullName>
    </recommendedName>
</protein>
<reference evidence="10" key="1">
    <citation type="submission" date="2015-09" db="EMBL/GenBank/DDBJ databases">
        <title>Complete genome of Arthrobacter alpinus strain R3.8.</title>
        <authorList>
            <person name="See-Too W.S."/>
            <person name="Chan K.G."/>
        </authorList>
    </citation>
    <scope>NUCLEOTIDE SEQUENCE [LARGE SCALE GENOMIC DNA]</scope>
    <source>
        <strain evidence="10">R3.8</strain>
    </source>
</reference>
<dbReference type="AlphaFoldDB" id="A0A0M5LX97"/>
<keyword evidence="4" id="KW-0805">Transcription regulation</keyword>
<dbReference type="PANTHER" id="PTHR37461:SF1">
    <property type="entry name" value="ANTI-SIGMA-K FACTOR RSKA"/>
    <property type="match status" value="1"/>
</dbReference>
<keyword evidence="2 7" id="KW-0812">Transmembrane</keyword>
<evidence type="ECO:0000313" key="9">
    <source>
        <dbReference type="EMBL" id="ALE92120.1"/>
    </source>
</evidence>
<evidence type="ECO:0000256" key="6">
    <source>
        <dbReference type="ARBA" id="ARBA00023163"/>
    </source>
</evidence>
<dbReference type="PANTHER" id="PTHR37461">
    <property type="entry name" value="ANTI-SIGMA-K FACTOR RSKA"/>
    <property type="match status" value="1"/>
</dbReference>
<evidence type="ECO:0000256" key="7">
    <source>
        <dbReference type="SAM" id="Phobius"/>
    </source>
</evidence>
<dbReference type="GO" id="GO:0016020">
    <property type="term" value="C:membrane"/>
    <property type="evidence" value="ECO:0007669"/>
    <property type="project" value="UniProtKB-SubCell"/>
</dbReference>
<dbReference type="RefSeq" id="WP_062006598.1">
    <property type="nucleotide sequence ID" value="NZ_CP012677.1"/>
</dbReference>
<dbReference type="EMBL" id="CP012677">
    <property type="protein sequence ID" value="ALE92120.1"/>
    <property type="molecule type" value="Genomic_DNA"/>
</dbReference>
<evidence type="ECO:0000256" key="4">
    <source>
        <dbReference type="ARBA" id="ARBA00023015"/>
    </source>
</evidence>
<comment type="subcellular location">
    <subcellularLocation>
        <location evidence="1">Membrane</location>
        <topology evidence="1">Single-pass membrane protein</topology>
    </subcellularLocation>
</comment>
<feature type="domain" description="Putative zinc-finger" evidence="8">
    <location>
        <begin position="15"/>
        <end position="40"/>
    </location>
</feature>
<dbReference type="PATRIC" id="fig|656366.3.peg.1474"/>
<dbReference type="Gene3D" id="1.10.10.1320">
    <property type="entry name" value="Anti-sigma factor, zinc-finger domain"/>
    <property type="match status" value="1"/>
</dbReference>
<dbReference type="InterPro" id="IPR041916">
    <property type="entry name" value="Anti_sigma_zinc_sf"/>
</dbReference>
<evidence type="ECO:0000313" key="10">
    <source>
        <dbReference type="Proteomes" id="UP000062833"/>
    </source>
</evidence>
<dbReference type="Proteomes" id="UP000062833">
    <property type="component" value="Chromosome"/>
</dbReference>
<name>A0A0M5LX97_9MICC</name>
<evidence type="ECO:0000256" key="1">
    <source>
        <dbReference type="ARBA" id="ARBA00004167"/>
    </source>
</evidence>
<dbReference type="GO" id="GO:0006417">
    <property type="term" value="P:regulation of translation"/>
    <property type="evidence" value="ECO:0007669"/>
    <property type="project" value="TreeGrafter"/>
</dbReference>
<proteinExistence type="predicted"/>
<organism evidence="9 10">
    <name type="scientific">Arthrobacter alpinus</name>
    <dbReference type="NCBI Taxonomy" id="656366"/>
    <lineage>
        <taxon>Bacteria</taxon>
        <taxon>Bacillati</taxon>
        <taxon>Actinomycetota</taxon>
        <taxon>Actinomycetes</taxon>
        <taxon>Micrococcales</taxon>
        <taxon>Micrococcaceae</taxon>
        <taxon>Arthrobacter</taxon>
    </lineage>
</organism>
<keyword evidence="5 7" id="KW-0472">Membrane</keyword>
<evidence type="ECO:0000256" key="3">
    <source>
        <dbReference type="ARBA" id="ARBA00022989"/>
    </source>
</evidence>
<gene>
    <name evidence="9" type="ORF">AOC05_06885</name>
</gene>
<feature type="transmembrane region" description="Helical" evidence="7">
    <location>
        <begin position="85"/>
        <end position="107"/>
    </location>
</feature>
<accession>A0A0M5LX97</accession>
<dbReference type="GO" id="GO:0016989">
    <property type="term" value="F:sigma factor antagonist activity"/>
    <property type="evidence" value="ECO:0007669"/>
    <property type="project" value="TreeGrafter"/>
</dbReference>
<keyword evidence="10" id="KW-1185">Reference proteome</keyword>
<evidence type="ECO:0000256" key="5">
    <source>
        <dbReference type="ARBA" id="ARBA00023136"/>
    </source>
</evidence>
<dbReference type="KEGG" id="aaq:AOC05_06885"/>